<dbReference type="GO" id="GO:0006364">
    <property type="term" value="P:rRNA processing"/>
    <property type="evidence" value="ECO:0007669"/>
    <property type="project" value="UniProtKB-ARBA"/>
</dbReference>
<evidence type="ECO:0000256" key="4">
    <source>
        <dbReference type="SAM" id="MobiDB-lite"/>
    </source>
</evidence>
<dbReference type="NCBIfam" id="TIGR00093">
    <property type="entry name" value="pseudouridine synthase"/>
    <property type="match status" value="1"/>
</dbReference>
<dbReference type="FunFam" id="3.10.290.10:FF:000003">
    <property type="entry name" value="Pseudouridine synthase"/>
    <property type="match status" value="1"/>
</dbReference>
<dbReference type="PROSITE" id="PS50889">
    <property type="entry name" value="S4"/>
    <property type="match status" value="1"/>
</dbReference>
<dbReference type="GO" id="GO:0003723">
    <property type="term" value="F:RNA binding"/>
    <property type="evidence" value="ECO:0007669"/>
    <property type="project" value="UniProtKB-KW"/>
</dbReference>
<dbReference type="InterPro" id="IPR020094">
    <property type="entry name" value="TruA/RsuA/RluB/E/F_N"/>
</dbReference>
<dbReference type="InterPro" id="IPR050343">
    <property type="entry name" value="RsuA_PseudoU_synthase"/>
</dbReference>
<feature type="domain" description="RNA-binding S4" evidence="5">
    <location>
        <begin position="3"/>
        <end position="67"/>
    </location>
</feature>
<dbReference type="Gene3D" id="3.10.290.10">
    <property type="entry name" value="RNA-binding S4 domain"/>
    <property type="match status" value="1"/>
</dbReference>
<dbReference type="CDD" id="cd00165">
    <property type="entry name" value="S4"/>
    <property type="match status" value="1"/>
</dbReference>
<dbReference type="SUPFAM" id="SSF55120">
    <property type="entry name" value="Pseudouridine synthase"/>
    <property type="match status" value="1"/>
</dbReference>
<dbReference type="Gene3D" id="3.30.70.580">
    <property type="entry name" value="Pseudouridine synthase I, catalytic domain, N-terminal subdomain"/>
    <property type="match status" value="1"/>
</dbReference>
<name>X0RLF3_9ZZZZ</name>
<dbReference type="InterPro" id="IPR020103">
    <property type="entry name" value="PsdUridine_synth_cat_dom_sf"/>
</dbReference>
<dbReference type="InterPro" id="IPR006145">
    <property type="entry name" value="PsdUridine_synth_RsuA/RluA"/>
</dbReference>
<dbReference type="FunFam" id="3.30.70.1560:FF:000001">
    <property type="entry name" value="Pseudouridine synthase"/>
    <property type="match status" value="1"/>
</dbReference>
<dbReference type="GO" id="GO:0001522">
    <property type="term" value="P:pseudouridine synthesis"/>
    <property type="evidence" value="ECO:0007669"/>
    <property type="project" value="InterPro"/>
</dbReference>
<dbReference type="EMBL" id="BARS01003886">
    <property type="protein sequence ID" value="GAF69664.1"/>
    <property type="molecule type" value="Genomic_DNA"/>
</dbReference>
<feature type="compositionally biased region" description="Basic residues" evidence="4">
    <location>
        <begin position="250"/>
        <end position="276"/>
    </location>
</feature>
<sequence length="276" mass="30842">MAERLQKVLAAAGVGSRRACEELILEGRVRVNRKRVDQLPVLVDPSTDDIRVDGRRIHAERKVYYLLNKPKGVLCTQRDPAGRTRATDLLTGVRERVYPVGRLDAGSQGLVLLTNDGELAAALTHPRYGVPKTYRARIRGKLPPDGLKKLRQGIWLSEGRTQPARVTVAYGSRSHTILEITLREGRNRQVRRMLVKLGHPVRDLTRVRMGRLSLRGLGTGRFRALQPTEVKQLQALARGSSGETSAGRSRSGKTKRVAPVKKRKRTTARRSQARPH</sequence>
<dbReference type="InterPro" id="IPR036986">
    <property type="entry name" value="S4_RNA-bd_sf"/>
</dbReference>
<dbReference type="PROSITE" id="PS01149">
    <property type="entry name" value="PSI_RSU"/>
    <property type="match status" value="1"/>
</dbReference>
<organism evidence="6">
    <name type="scientific">marine sediment metagenome</name>
    <dbReference type="NCBI Taxonomy" id="412755"/>
    <lineage>
        <taxon>unclassified sequences</taxon>
        <taxon>metagenomes</taxon>
        <taxon>ecological metagenomes</taxon>
    </lineage>
</organism>
<dbReference type="GO" id="GO:0009982">
    <property type="term" value="F:pseudouridine synthase activity"/>
    <property type="evidence" value="ECO:0007669"/>
    <property type="project" value="InterPro"/>
</dbReference>
<dbReference type="SMART" id="SM00363">
    <property type="entry name" value="S4"/>
    <property type="match status" value="1"/>
</dbReference>
<protein>
    <recommendedName>
        <fullName evidence="5">RNA-binding S4 domain-containing protein</fullName>
    </recommendedName>
</protein>
<evidence type="ECO:0000256" key="2">
    <source>
        <dbReference type="ARBA" id="ARBA00022884"/>
    </source>
</evidence>
<gene>
    <name evidence="6" type="ORF">S01H1_07554</name>
</gene>
<dbReference type="PANTHER" id="PTHR47683:SF2">
    <property type="entry name" value="RNA-BINDING S4 DOMAIN-CONTAINING PROTEIN"/>
    <property type="match status" value="1"/>
</dbReference>
<dbReference type="GO" id="GO:0005829">
    <property type="term" value="C:cytosol"/>
    <property type="evidence" value="ECO:0007669"/>
    <property type="project" value="UniProtKB-ARBA"/>
</dbReference>
<dbReference type="Pfam" id="PF00849">
    <property type="entry name" value="PseudoU_synth_2"/>
    <property type="match status" value="1"/>
</dbReference>
<comment type="caution">
    <text evidence="6">The sequence shown here is derived from an EMBL/GenBank/DDBJ whole genome shotgun (WGS) entry which is preliminary data.</text>
</comment>
<evidence type="ECO:0000259" key="5">
    <source>
        <dbReference type="SMART" id="SM00363"/>
    </source>
</evidence>
<dbReference type="InterPro" id="IPR002942">
    <property type="entry name" value="S4_RNA-bd"/>
</dbReference>
<keyword evidence="2" id="KW-0694">RNA-binding</keyword>
<reference evidence="6" key="1">
    <citation type="journal article" date="2014" name="Front. Microbiol.">
        <title>High frequency of phylogenetically diverse reductive dehalogenase-homologous genes in deep subseafloor sedimentary metagenomes.</title>
        <authorList>
            <person name="Kawai M."/>
            <person name="Futagami T."/>
            <person name="Toyoda A."/>
            <person name="Takaki Y."/>
            <person name="Nishi S."/>
            <person name="Hori S."/>
            <person name="Arai W."/>
            <person name="Tsubouchi T."/>
            <person name="Morono Y."/>
            <person name="Uchiyama I."/>
            <person name="Ito T."/>
            <person name="Fujiyama A."/>
            <person name="Inagaki F."/>
            <person name="Takami H."/>
        </authorList>
    </citation>
    <scope>NUCLEOTIDE SEQUENCE</scope>
    <source>
        <strain evidence="6">Expedition CK06-06</strain>
    </source>
</reference>
<comment type="similarity">
    <text evidence="1">Belongs to the pseudouridine synthase RsuA family.</text>
</comment>
<dbReference type="Gene3D" id="3.30.70.1560">
    <property type="entry name" value="Alpha-L RNA-binding motif"/>
    <property type="match status" value="1"/>
</dbReference>
<dbReference type="PANTHER" id="PTHR47683">
    <property type="entry name" value="PSEUDOURIDINE SYNTHASE FAMILY PROTEIN-RELATED"/>
    <property type="match status" value="1"/>
</dbReference>
<dbReference type="CDD" id="cd02870">
    <property type="entry name" value="PseudoU_synth_RsuA_like"/>
    <property type="match status" value="1"/>
</dbReference>
<dbReference type="InterPro" id="IPR018496">
    <property type="entry name" value="PsdUridine_synth_RsuA/RluB_CS"/>
</dbReference>
<dbReference type="Pfam" id="PF01479">
    <property type="entry name" value="S4"/>
    <property type="match status" value="1"/>
</dbReference>
<feature type="region of interest" description="Disordered" evidence="4">
    <location>
        <begin position="235"/>
        <end position="276"/>
    </location>
</feature>
<evidence type="ECO:0000313" key="6">
    <source>
        <dbReference type="EMBL" id="GAF69664.1"/>
    </source>
</evidence>
<dbReference type="InterPro" id="IPR042092">
    <property type="entry name" value="PsdUridine_s_RsuA/RluB/E/F_cat"/>
</dbReference>
<evidence type="ECO:0000256" key="3">
    <source>
        <dbReference type="ARBA" id="ARBA00023235"/>
    </source>
</evidence>
<dbReference type="InterPro" id="IPR000748">
    <property type="entry name" value="PsdUridine_synth_RsuA/RluB/E/F"/>
</dbReference>
<evidence type="ECO:0000256" key="1">
    <source>
        <dbReference type="ARBA" id="ARBA00008348"/>
    </source>
</evidence>
<proteinExistence type="inferred from homology"/>
<accession>X0RLF3</accession>
<dbReference type="AlphaFoldDB" id="X0RLF3"/>
<keyword evidence="3" id="KW-0413">Isomerase</keyword>
<dbReference type="SUPFAM" id="SSF55174">
    <property type="entry name" value="Alpha-L RNA-binding motif"/>
    <property type="match status" value="1"/>
</dbReference>